<sequence>MTGEPDHISGPTAPSTGNGVVGKQPLELVAGPLLHADAIDSWQEQRWAARAYCREKVSELRKLAEARIEVLSMQELIWETSQERLSLELEILEGIRQAEVHLASELKHVLEANMAETKPLTEYTGWSIGDLGQLALGGSGAAAAVTVAARASPGLLGMIGLGAASAIAAPLTVTVGAAAFAWSAASVIRGKRPVYLTMAQDAVTRLLIAPDCPGGSVLSRHLNRIDQIYQVRRENNS</sequence>
<dbReference type="Proteomes" id="UP000248975">
    <property type="component" value="Unassembled WGS sequence"/>
</dbReference>
<dbReference type="EMBL" id="QFQS01000001">
    <property type="protein sequence ID" value="PZR00364.1"/>
    <property type="molecule type" value="Genomic_DNA"/>
</dbReference>
<proteinExistence type="predicted"/>
<comment type="caution">
    <text evidence="3">The sequence shown here is derived from an EMBL/GenBank/DDBJ whole genome shotgun (WGS) entry which is preliminary data.</text>
</comment>
<dbReference type="AlphaFoldDB" id="A0A2W5UAG2"/>
<evidence type="ECO:0000256" key="1">
    <source>
        <dbReference type="SAM" id="MobiDB-lite"/>
    </source>
</evidence>
<evidence type="ECO:0000313" key="4">
    <source>
        <dbReference type="Proteomes" id="UP000248975"/>
    </source>
</evidence>
<keyword evidence="2" id="KW-0812">Transmembrane</keyword>
<reference evidence="3 4" key="1">
    <citation type="submission" date="2017-08" db="EMBL/GenBank/DDBJ databases">
        <title>Infants hospitalized years apart are colonized by the same room-sourced microbial strains.</title>
        <authorList>
            <person name="Brooks B."/>
            <person name="Olm M.R."/>
            <person name="Firek B.A."/>
            <person name="Baker R."/>
            <person name="Thomas B.C."/>
            <person name="Morowitz M.J."/>
            <person name="Banfield J.F."/>
        </authorList>
    </citation>
    <scope>NUCLEOTIDE SEQUENCE [LARGE SCALE GENOMIC DNA]</scope>
    <source>
        <strain evidence="3">S2_003_000_R2_11</strain>
    </source>
</reference>
<keyword evidence="2" id="KW-0472">Membrane</keyword>
<feature type="region of interest" description="Disordered" evidence="1">
    <location>
        <begin position="1"/>
        <end position="21"/>
    </location>
</feature>
<feature type="transmembrane region" description="Helical" evidence="2">
    <location>
        <begin position="155"/>
        <end position="182"/>
    </location>
</feature>
<keyword evidence="2" id="KW-1133">Transmembrane helix</keyword>
<evidence type="ECO:0000313" key="3">
    <source>
        <dbReference type="EMBL" id="PZR00364.1"/>
    </source>
</evidence>
<evidence type="ECO:0000256" key="2">
    <source>
        <dbReference type="SAM" id="Phobius"/>
    </source>
</evidence>
<accession>A0A2W5UAG2</accession>
<name>A0A2W5UAG2_CERSP</name>
<gene>
    <name evidence="3" type="ORF">DI533_07245</name>
</gene>
<protein>
    <submittedName>
        <fullName evidence="3">Uncharacterized protein</fullName>
    </submittedName>
</protein>
<organism evidence="3 4">
    <name type="scientific">Cereibacter sphaeroides</name>
    <name type="common">Rhodobacter sphaeroides</name>
    <dbReference type="NCBI Taxonomy" id="1063"/>
    <lineage>
        <taxon>Bacteria</taxon>
        <taxon>Pseudomonadati</taxon>
        <taxon>Pseudomonadota</taxon>
        <taxon>Alphaproteobacteria</taxon>
        <taxon>Rhodobacterales</taxon>
        <taxon>Paracoccaceae</taxon>
        <taxon>Cereibacter</taxon>
    </lineage>
</organism>